<dbReference type="InterPro" id="IPR027417">
    <property type="entry name" value="P-loop_NTPase"/>
</dbReference>
<gene>
    <name evidence="9" type="ORF">HDE68_003275</name>
</gene>
<keyword evidence="2" id="KW-1003">Cell membrane</keyword>
<evidence type="ECO:0000256" key="6">
    <source>
        <dbReference type="SAM" id="Coils"/>
    </source>
</evidence>
<evidence type="ECO:0000313" key="9">
    <source>
        <dbReference type="EMBL" id="MBB5637360.1"/>
    </source>
</evidence>
<dbReference type="AlphaFoldDB" id="A0A7W9E170"/>
<evidence type="ECO:0000259" key="8">
    <source>
        <dbReference type="Pfam" id="PF02706"/>
    </source>
</evidence>
<evidence type="ECO:0000256" key="4">
    <source>
        <dbReference type="ARBA" id="ARBA00022989"/>
    </source>
</evidence>
<dbReference type="InterPro" id="IPR050445">
    <property type="entry name" value="Bact_polysacc_biosynth/exp"/>
</dbReference>
<dbReference type="PANTHER" id="PTHR32309">
    <property type="entry name" value="TYROSINE-PROTEIN KINASE"/>
    <property type="match status" value="1"/>
</dbReference>
<keyword evidence="4 7" id="KW-1133">Transmembrane helix</keyword>
<dbReference type="GO" id="GO:0004713">
    <property type="term" value="F:protein tyrosine kinase activity"/>
    <property type="evidence" value="ECO:0007669"/>
    <property type="project" value="TreeGrafter"/>
</dbReference>
<sequence length="717" mass="80533">MDFKAFLKHINRYKWILILVPLVTLCITYFMVKNLPKQYSSEAQISTGLVDQSKQLATGQNQNMDYFKTSQQFANIIEKIKMKKIMSILSYHLILHDLENPKQPFKKYSDKLDSIPADKRGQLVSQYQEKLIKKETLTLSDKGNNDLYNIVASMGYDEAAINKNLTINRGDGSDFINVSYVSPNPALSAFLVNTLTTEFIQNYGQDVNFNQNNSISLLDSLLKKKEGVMNQKNAALKNFKMANGVLNLDKQSEIAYTQISQNEDRKAQALRDIQANQGAISAIESKLRGKDAYTGGNVVSDNREIVDIKNQLNVANNHYIDGNFKVSDKKKIDSLTNILNAKTLRNSDNNIVDPTASRQNLIQQRANLDVAMNQAKSSIVSIDRELAQLKAKYNTMVPFDAGIQNYERDADLATKDYMDALNRYNQTRTEQNIGVKLNIAQVGLIGTPEPSKRLIYIALSGFSSFSLCFIAVVALFFLDNTIHNSKQLINATNLPVIGSLSYVNREDRSLKSIWNDTEKPNYIAFKNLLRSLRLELTNVMDADESRILGITSLGTGEGKSFIASSLAHAFAMTGRKVLLIGGETQQVESADTKELAVRDNFETFLIKREIHTQDLITVLNKNKDNTSLLEIQSSKNLKAGFDVLRKGFDLIIIDINSLQDISVAKEWLMFTEKNVAVFAAGKALSDTDKELLVYLREQPGFIGWVLNKIKLNEKSKS</sequence>
<protein>
    <submittedName>
        <fullName evidence="9">Uncharacterized protein involved in exopolysaccharide biosynthesis/Mrp family chromosome partitioning ATPase</fullName>
    </submittedName>
</protein>
<dbReference type="Gene3D" id="3.40.50.300">
    <property type="entry name" value="P-loop containing nucleotide triphosphate hydrolases"/>
    <property type="match status" value="1"/>
</dbReference>
<accession>A0A7W9E170</accession>
<dbReference type="EMBL" id="JACHCE010000005">
    <property type="protein sequence ID" value="MBB5637360.1"/>
    <property type="molecule type" value="Genomic_DNA"/>
</dbReference>
<keyword evidence="5 7" id="KW-0472">Membrane</keyword>
<evidence type="ECO:0000256" key="5">
    <source>
        <dbReference type="ARBA" id="ARBA00023136"/>
    </source>
</evidence>
<evidence type="ECO:0000256" key="1">
    <source>
        <dbReference type="ARBA" id="ARBA00004651"/>
    </source>
</evidence>
<dbReference type="RefSeq" id="WP_183883241.1">
    <property type="nucleotide sequence ID" value="NZ_JACHCE010000005.1"/>
</dbReference>
<dbReference type="InterPro" id="IPR003856">
    <property type="entry name" value="LPS_length_determ_N"/>
</dbReference>
<feature type="transmembrane region" description="Helical" evidence="7">
    <location>
        <begin position="12"/>
        <end position="32"/>
    </location>
</feature>
<keyword evidence="3 7" id="KW-0812">Transmembrane</keyword>
<feature type="transmembrane region" description="Helical" evidence="7">
    <location>
        <begin position="454"/>
        <end position="478"/>
    </location>
</feature>
<dbReference type="GO" id="GO:0005886">
    <property type="term" value="C:plasma membrane"/>
    <property type="evidence" value="ECO:0007669"/>
    <property type="project" value="UniProtKB-SubCell"/>
</dbReference>
<keyword evidence="6" id="KW-0175">Coiled coil</keyword>
<dbReference type="Proteomes" id="UP000537204">
    <property type="component" value="Unassembled WGS sequence"/>
</dbReference>
<comment type="subcellular location">
    <subcellularLocation>
        <location evidence="1">Cell membrane</location>
        <topology evidence="1">Multi-pass membrane protein</topology>
    </subcellularLocation>
</comment>
<evidence type="ECO:0000256" key="2">
    <source>
        <dbReference type="ARBA" id="ARBA00022475"/>
    </source>
</evidence>
<evidence type="ECO:0000256" key="3">
    <source>
        <dbReference type="ARBA" id="ARBA00022692"/>
    </source>
</evidence>
<comment type="caution">
    <text evidence="9">The sequence shown here is derived from an EMBL/GenBank/DDBJ whole genome shotgun (WGS) entry which is preliminary data.</text>
</comment>
<dbReference type="PANTHER" id="PTHR32309:SF13">
    <property type="entry name" value="FERRIC ENTEROBACTIN TRANSPORT PROTEIN FEPE"/>
    <property type="match status" value="1"/>
</dbReference>
<dbReference type="SUPFAM" id="SSF52540">
    <property type="entry name" value="P-loop containing nucleoside triphosphate hydrolases"/>
    <property type="match status" value="1"/>
</dbReference>
<evidence type="ECO:0000313" key="10">
    <source>
        <dbReference type="Proteomes" id="UP000537204"/>
    </source>
</evidence>
<proteinExistence type="predicted"/>
<name>A0A7W9E170_9SPHI</name>
<organism evidence="9 10">
    <name type="scientific">Pedobacter cryoconitis</name>
    <dbReference type="NCBI Taxonomy" id="188932"/>
    <lineage>
        <taxon>Bacteria</taxon>
        <taxon>Pseudomonadati</taxon>
        <taxon>Bacteroidota</taxon>
        <taxon>Sphingobacteriia</taxon>
        <taxon>Sphingobacteriales</taxon>
        <taxon>Sphingobacteriaceae</taxon>
        <taxon>Pedobacter</taxon>
    </lineage>
</organism>
<reference evidence="9 10" key="1">
    <citation type="submission" date="2020-08" db="EMBL/GenBank/DDBJ databases">
        <title>Genomic Encyclopedia of Type Strains, Phase IV (KMG-V): Genome sequencing to study the core and pangenomes of soil and plant-associated prokaryotes.</title>
        <authorList>
            <person name="Whitman W."/>
        </authorList>
    </citation>
    <scope>NUCLEOTIDE SEQUENCE [LARGE SCALE GENOMIC DNA]</scope>
    <source>
        <strain evidence="9 10">S3M1</strain>
    </source>
</reference>
<feature type="coiled-coil region" evidence="6">
    <location>
        <begin position="372"/>
        <end position="423"/>
    </location>
</feature>
<dbReference type="Pfam" id="PF02706">
    <property type="entry name" value="Wzz"/>
    <property type="match status" value="1"/>
</dbReference>
<feature type="domain" description="Polysaccharide chain length determinant N-terminal" evidence="8">
    <location>
        <begin position="1"/>
        <end position="88"/>
    </location>
</feature>
<evidence type="ECO:0000256" key="7">
    <source>
        <dbReference type="SAM" id="Phobius"/>
    </source>
</evidence>